<dbReference type="PROSITE" id="PS50994">
    <property type="entry name" value="INTEGRASE"/>
    <property type="match status" value="1"/>
</dbReference>
<name>A0ABN9VZM3_9DINO</name>
<evidence type="ECO:0000256" key="1">
    <source>
        <dbReference type="SAM" id="MobiDB-lite"/>
    </source>
</evidence>
<dbReference type="EMBL" id="CAUYUJ010017810">
    <property type="protein sequence ID" value="CAK0878091.1"/>
    <property type="molecule type" value="Genomic_DNA"/>
</dbReference>
<dbReference type="SUPFAM" id="SSF53098">
    <property type="entry name" value="Ribonuclease H-like"/>
    <property type="match status" value="1"/>
</dbReference>
<keyword evidence="2" id="KW-1133">Transmembrane helix</keyword>
<feature type="compositionally biased region" description="Low complexity" evidence="1">
    <location>
        <begin position="427"/>
        <end position="443"/>
    </location>
</feature>
<feature type="region of interest" description="Disordered" evidence="1">
    <location>
        <begin position="417"/>
        <end position="450"/>
    </location>
</feature>
<feature type="non-terminal residue" evidence="4">
    <location>
        <position position="1464"/>
    </location>
</feature>
<feature type="transmembrane region" description="Helical" evidence="2">
    <location>
        <begin position="28"/>
        <end position="50"/>
    </location>
</feature>
<dbReference type="InterPro" id="IPR012337">
    <property type="entry name" value="RNaseH-like_sf"/>
</dbReference>
<feature type="domain" description="Integrase catalytic" evidence="3">
    <location>
        <begin position="982"/>
        <end position="1163"/>
    </location>
</feature>
<organism evidence="4 5">
    <name type="scientific">Prorocentrum cordatum</name>
    <dbReference type="NCBI Taxonomy" id="2364126"/>
    <lineage>
        <taxon>Eukaryota</taxon>
        <taxon>Sar</taxon>
        <taxon>Alveolata</taxon>
        <taxon>Dinophyceae</taxon>
        <taxon>Prorocentrales</taxon>
        <taxon>Prorocentraceae</taxon>
        <taxon>Prorocentrum</taxon>
    </lineage>
</organism>
<keyword evidence="2" id="KW-0472">Membrane</keyword>
<dbReference type="InterPro" id="IPR001584">
    <property type="entry name" value="Integrase_cat-core"/>
</dbReference>
<gene>
    <name evidence="4" type="ORF">PCOR1329_LOCUS61970</name>
</gene>
<evidence type="ECO:0000256" key="2">
    <source>
        <dbReference type="SAM" id="Phobius"/>
    </source>
</evidence>
<keyword evidence="5" id="KW-1185">Reference proteome</keyword>
<keyword evidence="2" id="KW-0812">Transmembrane</keyword>
<feature type="non-terminal residue" evidence="4">
    <location>
        <position position="1"/>
    </location>
</feature>
<evidence type="ECO:0000313" key="4">
    <source>
        <dbReference type="EMBL" id="CAK0878091.1"/>
    </source>
</evidence>
<accession>A0ABN9VZM3</accession>
<evidence type="ECO:0000313" key="5">
    <source>
        <dbReference type="Proteomes" id="UP001189429"/>
    </source>
</evidence>
<dbReference type="InterPro" id="IPR036397">
    <property type="entry name" value="RNaseH_sf"/>
</dbReference>
<sequence length="1464" mass="164760">ARPFVTTKNYDTGLNFGPLRIFKKISSIYLFFTFFLTHFSDACGVSFYSYSQDYETMATGGGADWKLPNSLPEFTRYVPPGWKPGMPDYTFKHFLERLHLWWRITPITEEEAGPLVASRLLDKAFEVAMSLKVTRNGVVISGDAALALGKEDAVLDPAGVELHPASPAGIGHLIAKLTDAFEIHDQDRQGEILDKFWDTRRVSSSLQDYLLNFKQRFQEAESKAGLQLNSTGLTHILFKWSGLPARRIADIKLHHNGDLTKFNEIYSMTSRIAKQEMAAGGGHHSGHYGAFEDMELNDDDYNISFYQDEDQEEYIDFVFDEDTDLHYREYATEHGEWRYGAYDSYWNWYDQDEIEQYLDELDLEEAYQMSGFRTNGIAIKIVQLAFVIAKETAAAKRERADDGPPVQKTSFSDMVKPMSTKTNMNTGSISGINSSSQLSPGSSTFQLPEKPVRAQTDTSWQHDTDNDVTHSGVNKGSLSDLWKPHTSLFAINNACYPASKAKDEEMILMTSVRGKQRLGLIVDPGASRGLGGTETVREICDHLLWPKGQDITLKDSHSKLSGIDGKPSPSLGLGTIPLNLKALPRSSFTMDLLGGSGSKCPCLLPNESIIEHAGSMYANVLPNKDGVLVINHIGAMGRKVAPTSFLRILYTDSGHYLLPIDDPLANTGEEATILRQAVKDYMEFIFDTNMTTKTGNIKQTKQIYMEVDLVMLPELVAFPVDYRYGWNLADADHQNILTAVRRTLGIKTSWWAPTCTPWSQASKGDADKREAERQTQKATLDWCVGDIQTGQRRGEHSALENPNTSEIWDKSVFQALPGLGLRSYVGDHCPFGAVNEIGEPIRKRTRYMSTFGLRGAVYPKLLRDAIGKDIMKLIGQATTEYHAMPDDDNDDVTTYWACPRCKHGKQTTEVALEPVTTSNVDQAPAIAPEKSASASASPSASVEPKIAKKEWYDVKPSFNLANLLKKLKEAEARKDCRDFMPLATKPQVGITMAVHFNQRIQMDLFFQWDQCFILVIDEFSKYKVADFLKDRTAEEILSTVLRCWIRYFGPPIRLILDQEGGMVSELASRMCDKFHIRRSFAGTDDHTMTGLVERWISLIRLCSLKLKKSAQAQGLQVSRTRSYRTRLQVSAAMVSNSLVSYGGQTANQVALGFTPRDYYDMEATTLDSVTPAVDSCPDPFESALRLRMQAKIAMAKSLVEERIARCNRTRQQQTPPGQRLQPGEPVDIYRVPERKDQSGWRGPAELVKLSQGTGIVVWNGIPYILPTRHIRRHAINLEKVPIGDGNHYAYLLKDTTDSSNLTKLMDLVDGTAYGQYTRIGKIFDGSSMTCSPSVSQLRLVKHWCLCLQIYQRVFHLKSVNGLLYGKSVRRTPALDRMYDGWLVTWPRSNKTKYLAQEVRPDKGINITDFSSDAWDVTSFFLMYRTELPVNPFLDDYEIPDTDDLGNIEVWPESMRDIDQDIRDM</sequence>
<evidence type="ECO:0000259" key="3">
    <source>
        <dbReference type="PROSITE" id="PS50994"/>
    </source>
</evidence>
<protein>
    <recommendedName>
        <fullName evidence="3">Integrase catalytic domain-containing protein</fullName>
    </recommendedName>
</protein>
<dbReference type="Proteomes" id="UP001189429">
    <property type="component" value="Unassembled WGS sequence"/>
</dbReference>
<comment type="caution">
    <text evidence="4">The sequence shown here is derived from an EMBL/GenBank/DDBJ whole genome shotgun (WGS) entry which is preliminary data.</text>
</comment>
<reference evidence="4" key="1">
    <citation type="submission" date="2023-10" db="EMBL/GenBank/DDBJ databases">
        <authorList>
            <person name="Chen Y."/>
            <person name="Shah S."/>
            <person name="Dougan E. K."/>
            <person name="Thang M."/>
            <person name="Chan C."/>
        </authorList>
    </citation>
    <scope>NUCLEOTIDE SEQUENCE [LARGE SCALE GENOMIC DNA]</scope>
</reference>
<dbReference type="Gene3D" id="3.30.420.10">
    <property type="entry name" value="Ribonuclease H-like superfamily/Ribonuclease H"/>
    <property type="match status" value="1"/>
</dbReference>
<proteinExistence type="predicted"/>